<organism evidence="2 3">
    <name type="scientific">Xanthomonas codiaei</name>
    <dbReference type="NCBI Taxonomy" id="56463"/>
    <lineage>
        <taxon>Bacteria</taxon>
        <taxon>Pseudomonadati</taxon>
        <taxon>Pseudomonadota</taxon>
        <taxon>Gammaproteobacteria</taxon>
        <taxon>Lysobacterales</taxon>
        <taxon>Lysobacteraceae</taxon>
        <taxon>Xanthomonas</taxon>
    </lineage>
</organism>
<evidence type="ECO:0000256" key="1">
    <source>
        <dbReference type="SAM" id="MobiDB-lite"/>
    </source>
</evidence>
<dbReference type="Proteomes" id="UP000237872">
    <property type="component" value="Unassembled WGS sequence"/>
</dbReference>
<evidence type="ECO:0000313" key="2">
    <source>
        <dbReference type="EMBL" id="PPU62463.1"/>
    </source>
</evidence>
<dbReference type="EMBL" id="MDEC01000019">
    <property type="protein sequence ID" value="PPU62463.1"/>
    <property type="molecule type" value="Genomic_DNA"/>
</dbReference>
<gene>
    <name evidence="2" type="ORF">XcodCFBP4690_13840</name>
</gene>
<dbReference type="AlphaFoldDB" id="A0A2S7CLK7"/>
<proteinExistence type="predicted"/>
<accession>A0A2S7CLK7</accession>
<protein>
    <submittedName>
        <fullName evidence="2">Uncharacterized protein</fullName>
    </submittedName>
</protein>
<reference evidence="2 3" key="1">
    <citation type="submission" date="2016-08" db="EMBL/GenBank/DDBJ databases">
        <authorList>
            <person name="Seilhamer J.J."/>
        </authorList>
    </citation>
    <scope>NUCLEOTIDE SEQUENCE [LARGE SCALE GENOMIC DNA]</scope>
    <source>
        <strain evidence="2 3">CFBP4690</strain>
    </source>
</reference>
<name>A0A2S7CLK7_9XANT</name>
<comment type="caution">
    <text evidence="2">The sequence shown here is derived from an EMBL/GenBank/DDBJ whole genome shotgun (WGS) entry which is preliminary data.</text>
</comment>
<sequence length="79" mass="8011">MGASTDIRGLSAEQSNGSLVVSEKAVFKLATTGCQVAKRDGRLCSGAAAQLRTPLQSAPMPATDKGLAPVHTGGACLRQ</sequence>
<evidence type="ECO:0000313" key="3">
    <source>
        <dbReference type="Proteomes" id="UP000237872"/>
    </source>
</evidence>
<feature type="region of interest" description="Disordered" evidence="1">
    <location>
        <begin position="55"/>
        <end position="79"/>
    </location>
</feature>